<dbReference type="HOGENOM" id="CLU_3004910_0_0_11"/>
<gene>
    <name evidence="2" type="ORF">BIFADO_01592</name>
</gene>
<dbReference type="EMBL" id="AAXD02000052">
    <property type="protein sequence ID" value="EDN82542.1"/>
    <property type="molecule type" value="Genomic_DNA"/>
</dbReference>
<name>A7A6V9_BIFAD</name>
<dbReference type="Proteomes" id="UP000003773">
    <property type="component" value="Unassembled WGS sequence"/>
</dbReference>
<comment type="caution">
    <text evidence="2">The sequence shown here is derived from an EMBL/GenBank/DDBJ whole genome shotgun (WGS) entry which is preliminary data.</text>
</comment>
<feature type="compositionally biased region" description="Polar residues" evidence="1">
    <location>
        <begin position="1"/>
        <end position="12"/>
    </location>
</feature>
<evidence type="ECO:0000313" key="3">
    <source>
        <dbReference type="Proteomes" id="UP000003773"/>
    </source>
</evidence>
<organism evidence="2 3">
    <name type="scientific">Bifidobacterium adolescentis L2-32</name>
    <dbReference type="NCBI Taxonomy" id="411481"/>
    <lineage>
        <taxon>Bacteria</taxon>
        <taxon>Bacillati</taxon>
        <taxon>Actinomycetota</taxon>
        <taxon>Actinomycetes</taxon>
        <taxon>Bifidobacteriales</taxon>
        <taxon>Bifidobacteriaceae</taxon>
        <taxon>Bifidobacterium</taxon>
    </lineage>
</organism>
<reference evidence="2 3" key="2">
    <citation type="submission" date="2007-05" db="EMBL/GenBank/DDBJ databases">
        <title>Draft genome sequence of Bifidobacterium adolescentis (L2-32).</title>
        <authorList>
            <person name="Sudarsanam P."/>
            <person name="Ley R."/>
            <person name="Guruge J."/>
            <person name="Turnbaugh P.J."/>
            <person name="Mahowald M."/>
            <person name="Liep D."/>
            <person name="Gordon J."/>
        </authorList>
    </citation>
    <scope>NUCLEOTIDE SEQUENCE [LARGE SCALE GENOMIC DNA]</scope>
    <source>
        <strain evidence="2 3">L2-32</strain>
    </source>
</reference>
<proteinExistence type="predicted"/>
<feature type="region of interest" description="Disordered" evidence="1">
    <location>
        <begin position="1"/>
        <end position="40"/>
    </location>
</feature>
<protein>
    <submittedName>
        <fullName evidence="2">Uncharacterized protein</fullName>
    </submittedName>
</protein>
<reference evidence="2 3" key="1">
    <citation type="submission" date="2007-04" db="EMBL/GenBank/DDBJ databases">
        <authorList>
            <person name="Fulton L."/>
            <person name="Clifton S."/>
            <person name="Fulton B."/>
            <person name="Xu J."/>
            <person name="Minx P."/>
            <person name="Pepin K.H."/>
            <person name="Johnson M."/>
            <person name="Thiruvilangam P."/>
            <person name="Bhonagiri V."/>
            <person name="Nash W.E."/>
            <person name="Mardis E.R."/>
            <person name="Wilson R.K."/>
        </authorList>
    </citation>
    <scope>NUCLEOTIDE SEQUENCE [LARGE SCALE GENOMIC DNA]</scope>
    <source>
        <strain evidence="2 3">L2-32</strain>
    </source>
</reference>
<evidence type="ECO:0000313" key="2">
    <source>
        <dbReference type="EMBL" id="EDN82542.1"/>
    </source>
</evidence>
<sequence>MGGSGKNRSQNDMAGVGTTRRSRHENGGIARKTAEKYNKRATKKLQPFDWSLARWA</sequence>
<evidence type="ECO:0000256" key="1">
    <source>
        <dbReference type="SAM" id="MobiDB-lite"/>
    </source>
</evidence>
<accession>A7A6V9</accession>
<dbReference type="AlphaFoldDB" id="A7A6V9"/>